<dbReference type="Proteomes" id="UP001157961">
    <property type="component" value="Unassembled WGS sequence"/>
</dbReference>
<reference evidence="2 3" key="1">
    <citation type="submission" date="2017-05" db="EMBL/GenBank/DDBJ databases">
        <authorList>
            <person name="Varghese N."/>
            <person name="Submissions S."/>
        </authorList>
    </citation>
    <scope>NUCLEOTIDE SEQUENCE [LARGE SCALE GENOMIC DNA]</scope>
    <source>
        <strain evidence="2 3">DSM 29734</strain>
    </source>
</reference>
<gene>
    <name evidence="2" type="ORF">SAMN06265373_10925</name>
</gene>
<evidence type="ECO:0000313" key="3">
    <source>
        <dbReference type="Proteomes" id="UP001157961"/>
    </source>
</evidence>
<comment type="caution">
    <text evidence="2">The sequence shown here is derived from an EMBL/GenBank/DDBJ whole genome shotgun (WGS) entry which is preliminary data.</text>
</comment>
<accession>A0ABY1PHR4</accession>
<dbReference type="RefSeq" id="WP_283427533.1">
    <property type="nucleotide sequence ID" value="NZ_FXTY01000009.1"/>
</dbReference>
<sequence length="281" mass="31014">MPHFTTSDGLSLYFDDTGGPGPVVLCLSGLTRNASDFDYVRPHLSNARVIRMDYRGRGQSDWAEDFNTYNLVREAQDALDLLDHLAIDRTAILGTSRGGLIALTLMEMAPNRITGACFNDIGPVIETAGLEVILVFIGRKPVWTTHAEATEALATRLPGFHNVPASRWAEEAAHHFVETDTGLNINYDPKLRNAVLAEFDPKAPAGDMWPQFDKLKGRPLAVLRGKNSDILSQEVFAEMQGRAPMLATEVKDRAHVPFLDELECLDVLHQWIAQLPTGEPA</sequence>
<dbReference type="PANTHER" id="PTHR43433">
    <property type="entry name" value="HYDROLASE, ALPHA/BETA FOLD FAMILY PROTEIN"/>
    <property type="match status" value="1"/>
</dbReference>
<evidence type="ECO:0000313" key="2">
    <source>
        <dbReference type="EMBL" id="SMP33160.1"/>
    </source>
</evidence>
<dbReference type="InterPro" id="IPR000073">
    <property type="entry name" value="AB_hydrolase_1"/>
</dbReference>
<dbReference type="SUPFAM" id="SSF53474">
    <property type="entry name" value="alpha/beta-Hydrolases"/>
    <property type="match status" value="1"/>
</dbReference>
<dbReference type="Gene3D" id="3.40.50.1820">
    <property type="entry name" value="alpha/beta hydrolase"/>
    <property type="match status" value="1"/>
</dbReference>
<protein>
    <submittedName>
        <fullName evidence="2">Pimeloyl-ACP methyl ester carboxylesterase</fullName>
    </submittedName>
</protein>
<dbReference type="PANTHER" id="PTHR43433:SF5">
    <property type="entry name" value="AB HYDROLASE-1 DOMAIN-CONTAINING PROTEIN"/>
    <property type="match status" value="1"/>
</dbReference>
<name>A0ABY1PHR4_9RHOB</name>
<dbReference type="InterPro" id="IPR029058">
    <property type="entry name" value="AB_hydrolase_fold"/>
</dbReference>
<keyword evidence="3" id="KW-1185">Reference proteome</keyword>
<dbReference type="EMBL" id="FXTY01000009">
    <property type="protein sequence ID" value="SMP33160.1"/>
    <property type="molecule type" value="Genomic_DNA"/>
</dbReference>
<organism evidence="2 3">
    <name type="scientific">Shimia sagamensis</name>
    <dbReference type="NCBI Taxonomy" id="1566352"/>
    <lineage>
        <taxon>Bacteria</taxon>
        <taxon>Pseudomonadati</taxon>
        <taxon>Pseudomonadota</taxon>
        <taxon>Alphaproteobacteria</taxon>
        <taxon>Rhodobacterales</taxon>
        <taxon>Roseobacteraceae</taxon>
    </lineage>
</organism>
<evidence type="ECO:0000259" key="1">
    <source>
        <dbReference type="Pfam" id="PF00561"/>
    </source>
</evidence>
<feature type="domain" description="AB hydrolase-1" evidence="1">
    <location>
        <begin position="22"/>
        <end position="124"/>
    </location>
</feature>
<dbReference type="InterPro" id="IPR050471">
    <property type="entry name" value="AB_hydrolase"/>
</dbReference>
<proteinExistence type="predicted"/>
<dbReference type="Pfam" id="PF00561">
    <property type="entry name" value="Abhydrolase_1"/>
    <property type="match status" value="1"/>
</dbReference>